<organism evidence="2 3">
    <name type="scientific">Clostridium yunnanense</name>
    <dbReference type="NCBI Taxonomy" id="2800325"/>
    <lineage>
        <taxon>Bacteria</taxon>
        <taxon>Bacillati</taxon>
        <taxon>Bacillota</taxon>
        <taxon>Clostridia</taxon>
        <taxon>Eubacteriales</taxon>
        <taxon>Clostridiaceae</taxon>
        <taxon>Clostridium</taxon>
    </lineage>
</organism>
<sequence length="106" mass="11568">MNVPNVNPKDKLLVSKISKVSICLTSIGYVFPLFVARNRILFPLLVSLTPSIIMVSLVGAIILSIIDLTKKNRKKTLSIISLVLSSLYVLFVIAAALFLVLTAKRG</sequence>
<evidence type="ECO:0000313" key="2">
    <source>
        <dbReference type="EMBL" id="MBK1810485.1"/>
    </source>
</evidence>
<dbReference type="Proteomes" id="UP000596739">
    <property type="component" value="Unassembled WGS sequence"/>
</dbReference>
<keyword evidence="1" id="KW-0812">Transmembrane</keyword>
<reference evidence="3" key="1">
    <citation type="submission" date="2021-01" db="EMBL/GenBank/DDBJ databases">
        <title>Genome public.</title>
        <authorList>
            <person name="Liu C."/>
            <person name="Sun Q."/>
        </authorList>
    </citation>
    <scope>NUCLEOTIDE SEQUENCE [LARGE SCALE GENOMIC DNA]</scope>
    <source>
        <strain evidence="3">YIM B02505</strain>
    </source>
</reference>
<keyword evidence="1" id="KW-0472">Membrane</keyword>
<feature type="transmembrane region" description="Helical" evidence="1">
    <location>
        <begin position="40"/>
        <end position="65"/>
    </location>
</feature>
<keyword evidence="3" id="KW-1185">Reference proteome</keyword>
<accession>A0ABS1EMA6</accession>
<proteinExistence type="predicted"/>
<gene>
    <name evidence="2" type="ORF">JHL18_07540</name>
</gene>
<evidence type="ECO:0000256" key="1">
    <source>
        <dbReference type="SAM" id="Phobius"/>
    </source>
</evidence>
<protein>
    <submittedName>
        <fullName evidence="2">Uncharacterized protein</fullName>
    </submittedName>
</protein>
<feature type="transmembrane region" description="Helical" evidence="1">
    <location>
        <begin position="12"/>
        <end position="34"/>
    </location>
</feature>
<dbReference type="RefSeq" id="WP_200267725.1">
    <property type="nucleotide sequence ID" value="NZ_JAENHN010000025.1"/>
</dbReference>
<name>A0ABS1EMA6_9CLOT</name>
<evidence type="ECO:0000313" key="3">
    <source>
        <dbReference type="Proteomes" id="UP000596739"/>
    </source>
</evidence>
<feature type="transmembrane region" description="Helical" evidence="1">
    <location>
        <begin position="77"/>
        <end position="101"/>
    </location>
</feature>
<comment type="caution">
    <text evidence="2">The sequence shown here is derived from an EMBL/GenBank/DDBJ whole genome shotgun (WGS) entry which is preliminary data.</text>
</comment>
<keyword evidence="1" id="KW-1133">Transmembrane helix</keyword>
<dbReference type="EMBL" id="JAENHN010000025">
    <property type="protein sequence ID" value="MBK1810485.1"/>
    <property type="molecule type" value="Genomic_DNA"/>
</dbReference>